<dbReference type="SUPFAM" id="SSF52200">
    <property type="entry name" value="Toll/Interleukin receptor TIR domain"/>
    <property type="match status" value="1"/>
</dbReference>
<dbReference type="RefSeq" id="WP_195170373.1">
    <property type="nucleotide sequence ID" value="NZ_CP062983.1"/>
</dbReference>
<sequence>MSEDGKIEWNPMEDEAPKGIIKRVEQFAYDLAWGVDKGLWGSLFGVTKSGLGTEWVNYANNTAFKAYLVQKWNEDPPDDLLLFSFKYLSIEHQHSRSNINYILTSNAFLLLKKPPKAPQIFVSYNHKESSALSLLVEARLKNKDSQIGIFIDKSINAGESWHPYLDEQLNQCEILVCLLTKETLKSTFVRKEINFALDNNKRVIPLCHAGYAIPDMNSHENDEVNNLLSRLNEVQAIYVEQPESAENYEIALLKLFIALGYSTI</sequence>
<evidence type="ECO:0000313" key="3">
    <source>
        <dbReference type="Proteomes" id="UP000594468"/>
    </source>
</evidence>
<dbReference type="InterPro" id="IPR000157">
    <property type="entry name" value="TIR_dom"/>
</dbReference>
<evidence type="ECO:0000313" key="2">
    <source>
        <dbReference type="EMBL" id="QPC82304.1"/>
    </source>
</evidence>
<evidence type="ECO:0000259" key="1">
    <source>
        <dbReference type="PROSITE" id="PS50104"/>
    </source>
</evidence>
<dbReference type="PROSITE" id="PS50104">
    <property type="entry name" value="TIR"/>
    <property type="match status" value="1"/>
</dbReference>
<dbReference type="Proteomes" id="UP000594468">
    <property type="component" value="Chromosome"/>
</dbReference>
<name>A0A7S8IEC8_9CHLR</name>
<reference evidence="2 3" key="1">
    <citation type="submission" date="2020-02" db="EMBL/GenBank/DDBJ databases">
        <authorList>
            <person name="Zheng R.K."/>
            <person name="Sun C.M."/>
        </authorList>
    </citation>
    <scope>NUCLEOTIDE SEQUENCE [LARGE SCALE GENOMIC DNA]</scope>
    <source>
        <strain evidence="3">rifampicinis</strain>
    </source>
</reference>
<accession>A0A7S8IEC8</accession>
<organism evidence="2 3">
    <name type="scientific">Phototrophicus methaneseepsis</name>
    <dbReference type="NCBI Taxonomy" id="2710758"/>
    <lineage>
        <taxon>Bacteria</taxon>
        <taxon>Bacillati</taxon>
        <taxon>Chloroflexota</taxon>
        <taxon>Candidatus Thermofontia</taxon>
        <taxon>Phototrophicales</taxon>
        <taxon>Phototrophicaceae</taxon>
        <taxon>Phototrophicus</taxon>
    </lineage>
</organism>
<keyword evidence="3" id="KW-1185">Reference proteome</keyword>
<dbReference type="Pfam" id="PF13676">
    <property type="entry name" value="TIR_2"/>
    <property type="match status" value="1"/>
</dbReference>
<feature type="domain" description="TIR" evidence="1">
    <location>
        <begin position="116"/>
        <end position="231"/>
    </location>
</feature>
<dbReference type="AlphaFoldDB" id="A0A7S8IEC8"/>
<keyword evidence="2" id="KW-0675">Receptor</keyword>
<proteinExistence type="predicted"/>
<gene>
    <name evidence="2" type="ORF">G4Y79_21890</name>
</gene>
<dbReference type="GO" id="GO:0007165">
    <property type="term" value="P:signal transduction"/>
    <property type="evidence" value="ECO:0007669"/>
    <property type="project" value="InterPro"/>
</dbReference>
<dbReference type="Gene3D" id="3.40.50.10140">
    <property type="entry name" value="Toll/interleukin-1 receptor homology (TIR) domain"/>
    <property type="match status" value="1"/>
</dbReference>
<dbReference type="EMBL" id="CP062983">
    <property type="protein sequence ID" value="QPC82304.1"/>
    <property type="molecule type" value="Genomic_DNA"/>
</dbReference>
<dbReference type="InterPro" id="IPR035897">
    <property type="entry name" value="Toll_tir_struct_dom_sf"/>
</dbReference>
<protein>
    <submittedName>
        <fullName evidence="2">Toll/interleukin-1 receptor domain-containing protein</fullName>
    </submittedName>
</protein>
<dbReference type="KEGG" id="pmet:G4Y79_21890"/>